<evidence type="ECO:0000256" key="2">
    <source>
        <dbReference type="SAM" id="Phobius"/>
    </source>
</evidence>
<evidence type="ECO:0000256" key="1">
    <source>
        <dbReference type="SAM" id="MobiDB-lite"/>
    </source>
</evidence>
<feature type="transmembrane region" description="Helical" evidence="2">
    <location>
        <begin position="158"/>
        <end position="174"/>
    </location>
</feature>
<gene>
    <name evidence="3" type="ORF">OJAV_G00007080</name>
</gene>
<dbReference type="AlphaFoldDB" id="A0A437DMZ1"/>
<feature type="compositionally biased region" description="Low complexity" evidence="1">
    <location>
        <begin position="187"/>
        <end position="201"/>
    </location>
</feature>
<evidence type="ECO:0008006" key="5">
    <source>
        <dbReference type="Google" id="ProtNLM"/>
    </source>
</evidence>
<proteinExistence type="predicted"/>
<name>A0A437DMZ1_ORYJA</name>
<reference evidence="3 4" key="2">
    <citation type="submission" date="2019-01" db="EMBL/GenBank/DDBJ databases">
        <title>A chromosome length genome reference of the Java medaka (oryzias javanicus).</title>
        <authorList>
            <person name="Herpin A."/>
            <person name="Takehana Y."/>
            <person name="Naruse K."/>
            <person name="Ansai S."/>
            <person name="Kawaguchi M."/>
        </authorList>
    </citation>
    <scope>NUCLEOTIDE SEQUENCE [LARGE SCALE GENOMIC DNA]</scope>
    <source>
        <strain evidence="3">RS831</strain>
        <tissue evidence="3">Whole body</tissue>
    </source>
</reference>
<feature type="region of interest" description="Disordered" evidence="1">
    <location>
        <begin position="182"/>
        <end position="201"/>
    </location>
</feature>
<dbReference type="EMBL" id="CM012437">
    <property type="protein sequence ID" value="RVE76398.1"/>
    <property type="molecule type" value="Genomic_DNA"/>
</dbReference>
<keyword evidence="2" id="KW-0812">Transmembrane</keyword>
<accession>A0A437DMZ1</accession>
<keyword evidence="4" id="KW-1185">Reference proteome</keyword>
<dbReference type="Proteomes" id="UP000283210">
    <property type="component" value="Chromosome 1"/>
</dbReference>
<sequence length="201" mass="22331">MPKEQVSQSKAHPSPPYFAFTFCWKKKLTSKMKFILVVSCLLGVAFCAPKPQGYKEFDIYHAPAEAAQAIPAGAPAGTLEVLLPVNSLRQPIGGAVSGFIKQEIPRGNGEDDEVYYPFGFNVPAPAAPAAAADPVLQFWSSLLSRLLYPREMMMRRKMTESISIFFFFFFFLLPREPTGDWRRKACNTSNPPLSPTSPSFD</sequence>
<protein>
    <recommendedName>
        <fullName evidence="5">Secretory calcium-binding phosphoprotein 7</fullName>
    </recommendedName>
</protein>
<organism evidence="3 4">
    <name type="scientific">Oryzias javanicus</name>
    <name type="common">Javanese ricefish</name>
    <name type="synonym">Aplocheilus javanicus</name>
    <dbReference type="NCBI Taxonomy" id="123683"/>
    <lineage>
        <taxon>Eukaryota</taxon>
        <taxon>Metazoa</taxon>
        <taxon>Chordata</taxon>
        <taxon>Craniata</taxon>
        <taxon>Vertebrata</taxon>
        <taxon>Euteleostomi</taxon>
        <taxon>Actinopterygii</taxon>
        <taxon>Neopterygii</taxon>
        <taxon>Teleostei</taxon>
        <taxon>Neoteleostei</taxon>
        <taxon>Acanthomorphata</taxon>
        <taxon>Ovalentaria</taxon>
        <taxon>Atherinomorphae</taxon>
        <taxon>Beloniformes</taxon>
        <taxon>Adrianichthyidae</taxon>
        <taxon>Oryziinae</taxon>
        <taxon>Oryzias</taxon>
    </lineage>
</organism>
<keyword evidence="2" id="KW-1133">Transmembrane helix</keyword>
<keyword evidence="2" id="KW-0472">Membrane</keyword>
<dbReference type="OrthoDB" id="8952601at2759"/>
<reference evidence="3 4" key="1">
    <citation type="submission" date="2018-11" db="EMBL/GenBank/DDBJ databases">
        <authorList>
            <person name="Lopez-Roques C."/>
            <person name="Donnadieu C."/>
            <person name="Bouchez O."/>
            <person name="Klopp C."/>
            <person name="Cabau C."/>
            <person name="Zahm M."/>
        </authorList>
    </citation>
    <scope>NUCLEOTIDE SEQUENCE [LARGE SCALE GENOMIC DNA]</scope>
    <source>
        <strain evidence="3">RS831</strain>
        <tissue evidence="3">Whole body</tissue>
    </source>
</reference>
<evidence type="ECO:0000313" key="3">
    <source>
        <dbReference type="EMBL" id="RVE76398.1"/>
    </source>
</evidence>
<evidence type="ECO:0000313" key="4">
    <source>
        <dbReference type="Proteomes" id="UP000283210"/>
    </source>
</evidence>